<dbReference type="Proteomes" id="UP000741013">
    <property type="component" value="Unassembled WGS sequence"/>
</dbReference>
<dbReference type="PANTHER" id="PTHR24421">
    <property type="entry name" value="NITRATE/NITRITE SENSOR PROTEIN NARX-RELATED"/>
    <property type="match status" value="1"/>
</dbReference>
<proteinExistence type="predicted"/>
<feature type="domain" description="Histidine kinase/HSP90-like ATPase" evidence="10">
    <location>
        <begin position="291"/>
        <end position="378"/>
    </location>
</feature>
<dbReference type="InterPro" id="IPR011712">
    <property type="entry name" value="Sig_transdc_His_kin_sub3_dim/P"/>
</dbReference>
<evidence type="ECO:0000256" key="1">
    <source>
        <dbReference type="ARBA" id="ARBA00000085"/>
    </source>
</evidence>
<dbReference type="CDD" id="cd16917">
    <property type="entry name" value="HATPase_UhpB-NarQ-NarX-like"/>
    <property type="match status" value="1"/>
</dbReference>
<comment type="catalytic activity">
    <reaction evidence="1">
        <text>ATP + protein L-histidine = ADP + protein N-phospho-L-histidine.</text>
        <dbReference type="EC" id="2.7.13.3"/>
    </reaction>
</comment>
<name>A0ABS4PLU0_9PSEU</name>
<dbReference type="EC" id="2.7.13.3" evidence="2"/>
<keyword evidence="12" id="KW-1185">Reference proteome</keyword>
<keyword evidence="9" id="KW-0472">Membrane</keyword>
<dbReference type="Pfam" id="PF02518">
    <property type="entry name" value="HATPase_c"/>
    <property type="match status" value="1"/>
</dbReference>
<dbReference type="GO" id="GO:0016301">
    <property type="term" value="F:kinase activity"/>
    <property type="evidence" value="ECO:0007669"/>
    <property type="project" value="UniProtKB-KW"/>
</dbReference>
<evidence type="ECO:0000259" key="10">
    <source>
        <dbReference type="SMART" id="SM00387"/>
    </source>
</evidence>
<evidence type="ECO:0000256" key="7">
    <source>
        <dbReference type="ARBA" id="ARBA00022840"/>
    </source>
</evidence>
<dbReference type="RefSeq" id="WP_308158698.1">
    <property type="nucleotide sequence ID" value="NZ_JAGGMS010000001.1"/>
</dbReference>
<feature type="transmembrane region" description="Helical" evidence="9">
    <location>
        <begin position="134"/>
        <end position="153"/>
    </location>
</feature>
<keyword evidence="9" id="KW-1133">Transmembrane helix</keyword>
<evidence type="ECO:0000256" key="3">
    <source>
        <dbReference type="ARBA" id="ARBA00022553"/>
    </source>
</evidence>
<dbReference type="SUPFAM" id="SSF55874">
    <property type="entry name" value="ATPase domain of HSP90 chaperone/DNA topoisomerase II/histidine kinase"/>
    <property type="match status" value="1"/>
</dbReference>
<keyword evidence="5" id="KW-0547">Nucleotide-binding</keyword>
<organism evidence="11 12">
    <name type="scientific">Amycolatopsis magusensis</name>
    <dbReference type="NCBI Taxonomy" id="882444"/>
    <lineage>
        <taxon>Bacteria</taxon>
        <taxon>Bacillati</taxon>
        <taxon>Actinomycetota</taxon>
        <taxon>Actinomycetes</taxon>
        <taxon>Pseudonocardiales</taxon>
        <taxon>Pseudonocardiaceae</taxon>
        <taxon>Amycolatopsis</taxon>
    </lineage>
</organism>
<dbReference type="Gene3D" id="1.20.5.1930">
    <property type="match status" value="1"/>
</dbReference>
<keyword evidence="3" id="KW-0597">Phosphoprotein</keyword>
<dbReference type="SMART" id="SM00387">
    <property type="entry name" value="HATPase_c"/>
    <property type="match status" value="1"/>
</dbReference>
<evidence type="ECO:0000256" key="9">
    <source>
        <dbReference type="SAM" id="Phobius"/>
    </source>
</evidence>
<sequence length="378" mass="39956">MELSWVRAAGRGTAGLAAGAVTALAESIYVVAGTLALALPPARPGVYAGARALAELERRRLVRFFDAENGDDYTGGRALRYLGLRCVTGLLGAGVLLLIVYGAVSAIIMLGQIFSGGQVGGGSEPADWYDSITIFLFGLLLAFIAVQGLISVAKLDQVLANRFFGPSAQELLRRRVSELSITRAEVVEAVNDERRRIERDLHDGVQQRLVALGMLLGRARRAGDAERAAELVRQAHEESQQALRDLREVTWRVYPVALDDGGLHPALEAVAESAGVPVHLDFGLGERPSLAVETVAYFVVSEAVTNAMKHASATRVDVSVHRTGTMLSVRIIDDGRGGARPAGGLSGLARRVAAADGEFTVDSPVGGPTTITAELPCG</sequence>
<dbReference type="PANTHER" id="PTHR24421:SF10">
    <property type="entry name" value="NITRATE_NITRITE SENSOR PROTEIN NARQ"/>
    <property type="match status" value="1"/>
</dbReference>
<evidence type="ECO:0000313" key="12">
    <source>
        <dbReference type="Proteomes" id="UP000741013"/>
    </source>
</evidence>
<evidence type="ECO:0000313" key="11">
    <source>
        <dbReference type="EMBL" id="MBP2180355.1"/>
    </source>
</evidence>
<feature type="transmembrane region" description="Helical" evidence="9">
    <location>
        <begin position="87"/>
        <end position="114"/>
    </location>
</feature>
<keyword evidence="8" id="KW-0902">Two-component regulatory system</keyword>
<evidence type="ECO:0000256" key="8">
    <source>
        <dbReference type="ARBA" id="ARBA00023012"/>
    </source>
</evidence>
<comment type="caution">
    <text evidence="11">The sequence shown here is derived from an EMBL/GenBank/DDBJ whole genome shotgun (WGS) entry which is preliminary data.</text>
</comment>
<dbReference type="InterPro" id="IPR003594">
    <property type="entry name" value="HATPase_dom"/>
</dbReference>
<evidence type="ECO:0000256" key="5">
    <source>
        <dbReference type="ARBA" id="ARBA00022741"/>
    </source>
</evidence>
<keyword evidence="9" id="KW-0812">Transmembrane</keyword>
<gene>
    <name evidence="11" type="ORF">JOM49_001881</name>
</gene>
<keyword evidence="7" id="KW-0067">ATP-binding</keyword>
<accession>A0ABS4PLU0</accession>
<reference evidence="11 12" key="1">
    <citation type="submission" date="2021-03" db="EMBL/GenBank/DDBJ databases">
        <title>Sequencing the genomes of 1000 actinobacteria strains.</title>
        <authorList>
            <person name="Klenk H.-P."/>
        </authorList>
    </citation>
    <scope>NUCLEOTIDE SEQUENCE [LARGE SCALE GENOMIC DNA]</scope>
    <source>
        <strain evidence="11 12">DSM 45510</strain>
    </source>
</reference>
<dbReference type="Pfam" id="PF07730">
    <property type="entry name" value="HisKA_3"/>
    <property type="match status" value="1"/>
</dbReference>
<evidence type="ECO:0000256" key="4">
    <source>
        <dbReference type="ARBA" id="ARBA00022679"/>
    </source>
</evidence>
<evidence type="ECO:0000256" key="2">
    <source>
        <dbReference type="ARBA" id="ARBA00012438"/>
    </source>
</evidence>
<dbReference type="InterPro" id="IPR036890">
    <property type="entry name" value="HATPase_C_sf"/>
</dbReference>
<keyword evidence="6 11" id="KW-0418">Kinase</keyword>
<keyword evidence="4" id="KW-0808">Transferase</keyword>
<dbReference type="InterPro" id="IPR050482">
    <property type="entry name" value="Sensor_HK_TwoCompSys"/>
</dbReference>
<evidence type="ECO:0000256" key="6">
    <source>
        <dbReference type="ARBA" id="ARBA00022777"/>
    </source>
</evidence>
<protein>
    <recommendedName>
        <fullName evidence="2">histidine kinase</fullName>
        <ecNumber evidence="2">2.7.13.3</ecNumber>
    </recommendedName>
</protein>
<dbReference type="EMBL" id="JAGGMS010000001">
    <property type="protein sequence ID" value="MBP2180355.1"/>
    <property type="molecule type" value="Genomic_DNA"/>
</dbReference>
<dbReference type="Gene3D" id="3.30.565.10">
    <property type="entry name" value="Histidine kinase-like ATPase, C-terminal domain"/>
    <property type="match status" value="1"/>
</dbReference>